<evidence type="ECO:0000259" key="3">
    <source>
        <dbReference type="Pfam" id="PF02525"/>
    </source>
</evidence>
<dbReference type="InterPro" id="IPR003680">
    <property type="entry name" value="Flavodoxin_fold"/>
</dbReference>
<feature type="domain" description="Flavodoxin-like fold" evidence="3">
    <location>
        <begin position="1"/>
        <end position="217"/>
    </location>
</feature>
<accession>A0A7T1WTJ7</accession>
<dbReference type="PANTHER" id="PTHR10204:SF34">
    <property type="entry name" value="NAD(P)H DEHYDROGENASE [QUINONE] 1 ISOFORM 1"/>
    <property type="match status" value="1"/>
</dbReference>
<sequence length="261" mass="29149">MKVLWIFAHPEQRSLNASLMREGLRELTAYGHETQVSDLYAMRWKAVLDAADVRPAGPGTSDAARLSVGAEQERAYTADEQSEDIRAEQRKIAWADTLVFHFPMWWFGPPAIMKGWFDRVLVQGFAFGLRGPDGRILRYGEGGLAGKRALVITSVGSREPGFAPRGIHGYVNDVLWPLLHGTFWYTGMAPHRPFVVYGADRLTDEGHREYADALRERLRALPEAEPLAFRSENGGDYDETLTLQPWIEPGATGPAVHEVCA</sequence>
<keyword evidence="2" id="KW-0560">Oxidoreductase</keyword>
<dbReference type="SUPFAM" id="SSF52218">
    <property type="entry name" value="Flavoproteins"/>
    <property type="match status" value="1"/>
</dbReference>
<reference evidence="5" key="1">
    <citation type="submission" date="2020-02" db="EMBL/GenBank/DDBJ databases">
        <title>Streptomyces sp. ASO4wet.</title>
        <authorList>
            <person name="Risdian C."/>
            <person name="Landwehr W."/>
            <person name="Schupp P."/>
            <person name="Wink J."/>
        </authorList>
    </citation>
    <scope>NUCLEOTIDE SEQUENCE [LARGE SCALE GENOMIC DNA]</scope>
    <source>
        <strain evidence="5">ASO4wet</strain>
    </source>
</reference>
<gene>
    <name evidence="4" type="ORF">G4Z16_19670</name>
</gene>
<organism evidence="4 5">
    <name type="scientific">Streptomyces bathyalis</name>
    <dbReference type="NCBI Taxonomy" id="2710756"/>
    <lineage>
        <taxon>Bacteria</taxon>
        <taxon>Bacillati</taxon>
        <taxon>Actinomycetota</taxon>
        <taxon>Actinomycetes</taxon>
        <taxon>Kitasatosporales</taxon>
        <taxon>Streptomycetaceae</taxon>
        <taxon>Streptomyces</taxon>
    </lineage>
</organism>
<protein>
    <submittedName>
        <fullName evidence="4">NAD(P)H-dependent oxidoreductase</fullName>
    </submittedName>
</protein>
<dbReference type="GO" id="GO:0003955">
    <property type="term" value="F:NAD(P)H dehydrogenase (quinone) activity"/>
    <property type="evidence" value="ECO:0007669"/>
    <property type="project" value="TreeGrafter"/>
</dbReference>
<dbReference type="GO" id="GO:0005829">
    <property type="term" value="C:cytosol"/>
    <property type="evidence" value="ECO:0007669"/>
    <property type="project" value="TreeGrafter"/>
</dbReference>
<dbReference type="Gene3D" id="3.40.50.360">
    <property type="match status" value="1"/>
</dbReference>
<keyword evidence="5" id="KW-1185">Reference proteome</keyword>
<evidence type="ECO:0000313" key="5">
    <source>
        <dbReference type="Proteomes" id="UP000595046"/>
    </source>
</evidence>
<dbReference type="KEGG" id="sbat:G4Z16_19670"/>
<evidence type="ECO:0000256" key="2">
    <source>
        <dbReference type="ARBA" id="ARBA00023002"/>
    </source>
</evidence>
<name>A0A7T1WTJ7_9ACTN</name>
<dbReference type="Proteomes" id="UP000595046">
    <property type="component" value="Chromosome"/>
</dbReference>
<dbReference type="EMBL" id="CP048882">
    <property type="protein sequence ID" value="QPP08247.1"/>
    <property type="molecule type" value="Genomic_DNA"/>
</dbReference>
<dbReference type="InterPro" id="IPR051545">
    <property type="entry name" value="NAD(P)H_dehydrogenase_qn"/>
</dbReference>
<evidence type="ECO:0000256" key="1">
    <source>
        <dbReference type="ARBA" id="ARBA00006252"/>
    </source>
</evidence>
<dbReference type="RefSeq" id="WP_197352042.1">
    <property type="nucleotide sequence ID" value="NZ_CP048882.1"/>
</dbReference>
<dbReference type="InterPro" id="IPR029039">
    <property type="entry name" value="Flavoprotein-like_sf"/>
</dbReference>
<evidence type="ECO:0000313" key="4">
    <source>
        <dbReference type="EMBL" id="QPP08247.1"/>
    </source>
</evidence>
<comment type="similarity">
    <text evidence="1">Belongs to the NAD(P)H dehydrogenase (quinone) family.</text>
</comment>
<dbReference type="AlphaFoldDB" id="A0A7T1WTJ7"/>
<dbReference type="Pfam" id="PF02525">
    <property type="entry name" value="Flavodoxin_2"/>
    <property type="match status" value="1"/>
</dbReference>
<proteinExistence type="inferred from homology"/>
<dbReference type="PANTHER" id="PTHR10204">
    <property type="entry name" value="NAD P H OXIDOREDUCTASE-RELATED"/>
    <property type="match status" value="1"/>
</dbReference>